<dbReference type="VEuPathDB" id="FungiDB:CJI97_002042"/>
<gene>
    <name evidence="2" type="ORF">QG37_06145</name>
</gene>
<accession>A0A0L0NVJ4</accession>
<sequence length="174" mass="20296">MNSEPFCKCAIVEETSLFECRSLDSRTSQVSSIFDTFDTERLDLNKFLDDMIMVHEFIKSSFHDTEKRFQQLHFQHSQHKQLLKSSIDRSDLILARLRIMRAELEPHLLLLRPVATTISETQALHTKRDPVYSSEYIENYIKGKEPSTVCSSPHFLVVAIIAMLVYLVYIRDLK</sequence>
<dbReference type="AlphaFoldDB" id="A0A0L0NVJ4"/>
<name>A0A0L0NVJ4_CANAR</name>
<dbReference type="VEuPathDB" id="FungiDB:B9J08_002498"/>
<organism evidence="2 3">
    <name type="scientific">Candidozyma auris</name>
    <name type="common">Yeast</name>
    <name type="synonym">Candida auris</name>
    <dbReference type="NCBI Taxonomy" id="498019"/>
    <lineage>
        <taxon>Eukaryota</taxon>
        <taxon>Fungi</taxon>
        <taxon>Dikarya</taxon>
        <taxon>Ascomycota</taxon>
        <taxon>Saccharomycotina</taxon>
        <taxon>Pichiomycetes</taxon>
        <taxon>Metschnikowiaceae</taxon>
        <taxon>Candidozyma</taxon>
    </lineage>
</organism>
<comment type="caution">
    <text evidence="2">The sequence shown here is derived from an EMBL/GenBank/DDBJ whole genome shotgun (WGS) entry which is preliminary data.</text>
</comment>
<reference evidence="3" key="1">
    <citation type="journal article" date="2015" name="BMC Genomics">
        <title>Draft genome of a commonly misdiagnosed multidrug resistant pathogen Candida auris.</title>
        <authorList>
            <person name="Chatterjee S."/>
            <person name="Alampalli S.V."/>
            <person name="Nageshan R.K."/>
            <person name="Chettiar S.T."/>
            <person name="Joshi S."/>
            <person name="Tatu U.S."/>
        </authorList>
    </citation>
    <scope>NUCLEOTIDE SEQUENCE [LARGE SCALE GENOMIC DNA]</scope>
    <source>
        <strain evidence="3">6684</strain>
    </source>
</reference>
<evidence type="ECO:0000313" key="3">
    <source>
        <dbReference type="Proteomes" id="UP000037122"/>
    </source>
</evidence>
<keyword evidence="1" id="KW-1133">Transmembrane helix</keyword>
<feature type="transmembrane region" description="Helical" evidence="1">
    <location>
        <begin position="152"/>
        <end position="170"/>
    </location>
</feature>
<keyword evidence="1" id="KW-0812">Transmembrane</keyword>
<dbReference type="VEuPathDB" id="FungiDB:CJJ07_002412"/>
<evidence type="ECO:0000256" key="1">
    <source>
        <dbReference type="SAM" id="Phobius"/>
    </source>
</evidence>
<proteinExistence type="predicted"/>
<dbReference type="Proteomes" id="UP000037122">
    <property type="component" value="Unassembled WGS sequence"/>
</dbReference>
<dbReference type="EMBL" id="LGST01000041">
    <property type="protein sequence ID" value="KND97735.1"/>
    <property type="molecule type" value="Genomic_DNA"/>
</dbReference>
<protein>
    <submittedName>
        <fullName evidence="2">Uncharacterized protein</fullName>
    </submittedName>
</protein>
<keyword evidence="1" id="KW-0472">Membrane</keyword>
<evidence type="ECO:0000313" key="2">
    <source>
        <dbReference type="EMBL" id="KND97735.1"/>
    </source>
</evidence>
<dbReference type="VEuPathDB" id="FungiDB:QG37_06145"/>